<keyword evidence="3" id="KW-1185">Reference proteome</keyword>
<feature type="signal peptide" evidence="1">
    <location>
        <begin position="1"/>
        <end position="26"/>
    </location>
</feature>
<keyword evidence="1" id="KW-0732">Signal</keyword>
<dbReference type="Gene3D" id="2.60.120.700">
    <property type="entry name" value="Peptidase G1"/>
    <property type="match status" value="1"/>
</dbReference>
<dbReference type="Proteomes" id="UP000730482">
    <property type="component" value="Unassembled WGS sequence"/>
</dbReference>
<proteinExistence type="predicted"/>
<evidence type="ECO:0000313" key="3">
    <source>
        <dbReference type="Proteomes" id="UP000730482"/>
    </source>
</evidence>
<dbReference type="RefSeq" id="WP_212010858.1">
    <property type="nucleotide sequence ID" value="NZ_JAAFYZ010000068.1"/>
</dbReference>
<dbReference type="PANTHER" id="PTHR37536:SF1">
    <property type="entry name" value="ASPERGILLOPEPSIN, PUTAITVE (AFU_ORTHOLOGUE AFUA_7G01200)"/>
    <property type="match status" value="1"/>
</dbReference>
<dbReference type="EMBL" id="JAAFYZ010000068">
    <property type="protein sequence ID" value="MBS2549295.1"/>
    <property type="molecule type" value="Genomic_DNA"/>
</dbReference>
<dbReference type="CDD" id="cd13426">
    <property type="entry name" value="Peptidase_G1"/>
    <property type="match status" value="1"/>
</dbReference>
<dbReference type="InterPro" id="IPR038656">
    <property type="entry name" value="Peptidase_G1_sf"/>
</dbReference>
<dbReference type="InterPro" id="IPR000250">
    <property type="entry name" value="Peptidase_G1"/>
</dbReference>
<dbReference type="SUPFAM" id="SSF49899">
    <property type="entry name" value="Concanavalin A-like lectins/glucanases"/>
    <property type="match status" value="1"/>
</dbReference>
<name>A0ABS5KTF5_9ACTN</name>
<evidence type="ECO:0000256" key="1">
    <source>
        <dbReference type="SAM" id="SignalP"/>
    </source>
</evidence>
<sequence>MRSFRLLGLFAAVALAAATGIGSAQAAEPAAGHVRPAAHTHHLSHGVVSLPAQQLRHFSHLLHSQHPASAHGVANQTSTNWAGYAANSGSYTSVSSSWVEPDVSCNSGGIVAFWIGLDGWGSSTVEQDGTGVDCSSGSPQQFAWWETYPANSIQEYGDPVSAGDSLTSTVTDTGGGQYQMVLTDNTQGWTENQTVGASGSDASAEVIAEAVTSGSSVTPLPDFSSVNFSGSTFNGSPMSGSGAQAIDMTDSSGNVIASTGPDDGNGDFTVTYSGG</sequence>
<dbReference type="Pfam" id="PF01828">
    <property type="entry name" value="Peptidase_A4"/>
    <property type="match status" value="1"/>
</dbReference>
<comment type="caution">
    <text evidence="2">The sequence shown here is derived from an EMBL/GenBank/DDBJ whole genome shotgun (WGS) entry which is preliminary data.</text>
</comment>
<organism evidence="2 3">
    <name type="scientific">Catenulispora pinistramenti</name>
    <dbReference type="NCBI Taxonomy" id="2705254"/>
    <lineage>
        <taxon>Bacteria</taxon>
        <taxon>Bacillati</taxon>
        <taxon>Actinomycetota</taxon>
        <taxon>Actinomycetes</taxon>
        <taxon>Catenulisporales</taxon>
        <taxon>Catenulisporaceae</taxon>
        <taxon>Catenulispora</taxon>
    </lineage>
</organism>
<evidence type="ECO:0000313" key="2">
    <source>
        <dbReference type="EMBL" id="MBS2549295.1"/>
    </source>
</evidence>
<gene>
    <name evidence="2" type="ORF">KGQ19_20740</name>
</gene>
<protein>
    <recommendedName>
        <fullName evidence="4">Peptidase A4 family protein</fullName>
    </recommendedName>
</protein>
<reference evidence="2 3" key="1">
    <citation type="submission" date="2020-02" db="EMBL/GenBank/DDBJ databases">
        <title>Acidophilic actinobacteria isolated from forest soil.</title>
        <authorList>
            <person name="Golinska P."/>
        </authorList>
    </citation>
    <scope>NUCLEOTIDE SEQUENCE [LARGE SCALE GENOMIC DNA]</scope>
    <source>
        <strain evidence="2 3">NL8</strain>
    </source>
</reference>
<accession>A0ABS5KTF5</accession>
<feature type="chain" id="PRO_5046503747" description="Peptidase A4 family protein" evidence="1">
    <location>
        <begin position="27"/>
        <end position="275"/>
    </location>
</feature>
<evidence type="ECO:0008006" key="4">
    <source>
        <dbReference type="Google" id="ProtNLM"/>
    </source>
</evidence>
<dbReference type="InterPro" id="IPR013320">
    <property type="entry name" value="ConA-like_dom_sf"/>
</dbReference>
<dbReference type="PANTHER" id="PTHR37536">
    <property type="entry name" value="PUTATIVE (AFU_ORTHOLOGUE AFUA_3G02970)-RELATED"/>
    <property type="match status" value="1"/>
</dbReference>